<organism evidence="1 2">
    <name type="scientific">Mycena citricolor</name>
    <dbReference type="NCBI Taxonomy" id="2018698"/>
    <lineage>
        <taxon>Eukaryota</taxon>
        <taxon>Fungi</taxon>
        <taxon>Dikarya</taxon>
        <taxon>Basidiomycota</taxon>
        <taxon>Agaricomycotina</taxon>
        <taxon>Agaricomycetes</taxon>
        <taxon>Agaricomycetidae</taxon>
        <taxon>Agaricales</taxon>
        <taxon>Marasmiineae</taxon>
        <taxon>Mycenaceae</taxon>
        <taxon>Mycena</taxon>
    </lineage>
</organism>
<proteinExistence type="predicted"/>
<keyword evidence="2" id="KW-1185">Reference proteome</keyword>
<protein>
    <submittedName>
        <fullName evidence="1">Uncharacterized protein</fullName>
    </submittedName>
</protein>
<evidence type="ECO:0000313" key="2">
    <source>
        <dbReference type="Proteomes" id="UP001295794"/>
    </source>
</evidence>
<gene>
    <name evidence="1" type="ORF">MYCIT1_LOCUS33335</name>
</gene>
<name>A0AAD2Q6S0_9AGAR</name>
<evidence type="ECO:0000313" key="1">
    <source>
        <dbReference type="EMBL" id="CAK5281950.1"/>
    </source>
</evidence>
<dbReference type="AlphaFoldDB" id="A0AAD2Q6S0"/>
<comment type="caution">
    <text evidence="1">The sequence shown here is derived from an EMBL/GenBank/DDBJ whole genome shotgun (WGS) entry which is preliminary data.</text>
</comment>
<accession>A0AAD2Q6S0</accession>
<dbReference type="Proteomes" id="UP001295794">
    <property type="component" value="Unassembled WGS sequence"/>
</dbReference>
<dbReference type="EMBL" id="CAVNYO010000444">
    <property type="protein sequence ID" value="CAK5281950.1"/>
    <property type="molecule type" value="Genomic_DNA"/>
</dbReference>
<sequence length="42" mass="4748">MLSRVRTRQKCSTDCASGLELIEASYVLGVLFRSIYPRKAID</sequence>
<reference evidence="1" key="1">
    <citation type="submission" date="2023-11" db="EMBL/GenBank/DDBJ databases">
        <authorList>
            <person name="De Vega J J."/>
            <person name="De Vega J J."/>
        </authorList>
    </citation>
    <scope>NUCLEOTIDE SEQUENCE</scope>
</reference>